<evidence type="ECO:0000313" key="2">
    <source>
        <dbReference type="Proteomes" id="UP000199758"/>
    </source>
</evidence>
<dbReference type="AlphaFoldDB" id="A0A1M5LTN5"/>
<organism evidence="1 2">
    <name type="scientific">Hydrocarboniphaga daqingensis</name>
    <dbReference type="NCBI Taxonomy" id="490188"/>
    <lineage>
        <taxon>Bacteria</taxon>
        <taxon>Pseudomonadati</taxon>
        <taxon>Pseudomonadota</taxon>
        <taxon>Gammaproteobacteria</taxon>
        <taxon>Nevskiales</taxon>
        <taxon>Nevskiaceae</taxon>
        <taxon>Hydrocarboniphaga</taxon>
    </lineage>
</organism>
<dbReference type="InterPro" id="IPR038125">
    <property type="entry name" value="HTHP_sf"/>
</dbReference>
<accession>A0A1M5LTN5</accession>
<gene>
    <name evidence="1" type="ORF">SAMN04488068_1089</name>
</gene>
<dbReference type="RefSeq" id="WP_072894997.1">
    <property type="nucleotide sequence ID" value="NZ_FQWZ01000002.1"/>
</dbReference>
<dbReference type="EMBL" id="FQWZ01000002">
    <property type="protein sequence ID" value="SHG68437.1"/>
    <property type="molecule type" value="Genomic_DNA"/>
</dbReference>
<name>A0A1M5LTN5_9GAMM</name>
<proteinExistence type="predicted"/>
<dbReference type="Gene3D" id="6.10.80.10">
    <property type="entry name" value="Hexameric tyrosine-coordinated heme protein (HTHP)"/>
    <property type="match status" value="1"/>
</dbReference>
<dbReference type="STRING" id="490188.SAMN04488068_1089"/>
<dbReference type="InterPro" id="IPR021111">
    <property type="entry name" value="Hexamer_Tyr-coord_heme_pr_HTHP"/>
</dbReference>
<dbReference type="Pfam" id="PF11534">
    <property type="entry name" value="HTHP"/>
    <property type="match status" value="1"/>
</dbReference>
<keyword evidence="2" id="KW-1185">Reference proteome</keyword>
<reference evidence="1 2" key="1">
    <citation type="submission" date="2016-11" db="EMBL/GenBank/DDBJ databases">
        <authorList>
            <person name="Jaros S."/>
            <person name="Januszkiewicz K."/>
            <person name="Wedrychowicz H."/>
        </authorList>
    </citation>
    <scope>NUCLEOTIDE SEQUENCE [LARGE SCALE GENOMIC DNA]</scope>
    <source>
        <strain evidence="1 2">CGMCC 1.7049</strain>
    </source>
</reference>
<sequence>MMIPNGSLITATPEEGRQLAMTMARLVIKATQPDEAVRSRLRDVYANDAMALLQVGQTVAIEFATIAAANGYWRT</sequence>
<dbReference type="OrthoDB" id="72286at2"/>
<protein>
    <submittedName>
        <fullName evidence="1">Hexameric tyrosine-coordinated heme protein (HTHP)</fullName>
    </submittedName>
</protein>
<evidence type="ECO:0000313" key="1">
    <source>
        <dbReference type="EMBL" id="SHG68437.1"/>
    </source>
</evidence>
<dbReference type="Proteomes" id="UP000199758">
    <property type="component" value="Unassembled WGS sequence"/>
</dbReference>